<proteinExistence type="predicted"/>
<keyword evidence="1" id="KW-0812">Transmembrane</keyword>
<name>A0ABS1JUE0_9BURK</name>
<keyword evidence="1" id="KW-1133">Transmembrane helix</keyword>
<feature type="transmembrane region" description="Helical" evidence="1">
    <location>
        <begin position="12"/>
        <end position="32"/>
    </location>
</feature>
<keyword evidence="1" id="KW-0472">Membrane</keyword>
<evidence type="ECO:0000256" key="1">
    <source>
        <dbReference type="SAM" id="Phobius"/>
    </source>
</evidence>
<accession>A0ABS1JUE0</accession>
<organism evidence="2 3">
    <name type="scientific">Ramlibacter alkalitolerans</name>
    <dbReference type="NCBI Taxonomy" id="2039631"/>
    <lineage>
        <taxon>Bacteria</taxon>
        <taxon>Pseudomonadati</taxon>
        <taxon>Pseudomonadota</taxon>
        <taxon>Betaproteobacteria</taxon>
        <taxon>Burkholderiales</taxon>
        <taxon>Comamonadaceae</taxon>
        <taxon>Ramlibacter</taxon>
    </lineage>
</organism>
<evidence type="ECO:0000313" key="3">
    <source>
        <dbReference type="Proteomes" id="UP000622707"/>
    </source>
</evidence>
<keyword evidence="3" id="KW-1185">Reference proteome</keyword>
<protein>
    <submittedName>
        <fullName evidence="2">Uncharacterized protein</fullName>
    </submittedName>
</protein>
<dbReference type="RefSeq" id="WP_201692475.1">
    <property type="nucleotide sequence ID" value="NZ_JAEQND010000013.1"/>
</dbReference>
<sequence>MKPKYNEGAGLFELIGMAFVAWVVWVVGKAMLRIFAKTTMQQAVHSAAGDGVPVGSALEILDQPELVTAVRRELAAKDASFNEPKLHEQYGSAIAAIHEAQTAKVDDFKAVAEKVESLLAPQVAQLAAAWDVIEVSDVTFAYVQALAMNVTKNPVSLGQTKAMLEHALRDELFDITQAWTIVQHSSDFMEKVAALMPIARSEVAAGGGDYFVRLTRAVAKYLEDPLSFAAAADFDPRKSSKAWYLEV</sequence>
<gene>
    <name evidence="2" type="ORF">JI746_22245</name>
</gene>
<reference evidence="2 3" key="1">
    <citation type="journal article" date="2017" name="Int. J. Syst. Evol. Microbiol.">
        <title>Ramlibacter alkalitolerans sp. nov., alkali-tolerant bacterium isolated from soil of ginseng.</title>
        <authorList>
            <person name="Lee D.H."/>
            <person name="Cha C.J."/>
        </authorList>
    </citation>
    <scope>NUCLEOTIDE SEQUENCE [LARGE SCALE GENOMIC DNA]</scope>
    <source>
        <strain evidence="2 3">KACC 19305</strain>
    </source>
</reference>
<dbReference type="EMBL" id="JAEQND010000013">
    <property type="protein sequence ID" value="MBL0427844.1"/>
    <property type="molecule type" value="Genomic_DNA"/>
</dbReference>
<comment type="caution">
    <text evidence="2">The sequence shown here is derived from an EMBL/GenBank/DDBJ whole genome shotgun (WGS) entry which is preliminary data.</text>
</comment>
<evidence type="ECO:0000313" key="2">
    <source>
        <dbReference type="EMBL" id="MBL0427844.1"/>
    </source>
</evidence>
<dbReference type="Proteomes" id="UP000622707">
    <property type="component" value="Unassembled WGS sequence"/>
</dbReference>